<dbReference type="Proteomes" id="UP001229422">
    <property type="component" value="Chromosome"/>
</dbReference>
<evidence type="ECO:0000313" key="2">
    <source>
        <dbReference type="EMBL" id="WHM19866.1"/>
    </source>
</evidence>
<evidence type="ECO:0008006" key="4">
    <source>
        <dbReference type="Google" id="ProtNLM"/>
    </source>
</evidence>
<dbReference type="AlphaFoldDB" id="A0AAQ3ER72"/>
<evidence type="ECO:0000313" key="3">
    <source>
        <dbReference type="Proteomes" id="UP001229422"/>
    </source>
</evidence>
<protein>
    <recommendedName>
        <fullName evidence="4">Transglycosylase</fullName>
    </recommendedName>
</protein>
<dbReference type="EMBL" id="CP125292">
    <property type="protein sequence ID" value="WHM19866.1"/>
    <property type="molecule type" value="Genomic_DNA"/>
</dbReference>
<keyword evidence="1" id="KW-0175">Coiled coil</keyword>
<proteinExistence type="predicted"/>
<organism evidence="2 3">
    <name type="scientific">Bacillus subtilis</name>
    <dbReference type="NCBI Taxonomy" id="1423"/>
    <lineage>
        <taxon>Bacteria</taxon>
        <taxon>Bacillati</taxon>
        <taxon>Bacillota</taxon>
        <taxon>Bacilli</taxon>
        <taxon>Bacillales</taxon>
        <taxon>Bacillaceae</taxon>
        <taxon>Bacillus</taxon>
    </lineage>
</organism>
<evidence type="ECO:0000256" key="1">
    <source>
        <dbReference type="SAM" id="Coils"/>
    </source>
</evidence>
<sequence>MKPFSKCEQCGDEHHIVLLEHKKENSIVVGFIQCPSCQHKTVYSVTTPHIRSLQKRIRTIRNQYGKAKRLKKAERLLAEYEKINDQIKMLMQPLIDHENNGINE</sequence>
<reference evidence="2" key="1">
    <citation type="submission" date="2023-05" db="EMBL/GenBank/DDBJ databases">
        <title>Complete genome sequence of Bacillus subtilis SRCM117797 isolated from Soybean paste.</title>
        <authorList>
            <person name="Abraha H.B."/>
            <person name="Kim K.-P."/>
            <person name="Ryu M.-S."/>
            <person name="Jeong D.-Y."/>
        </authorList>
    </citation>
    <scope>NUCLEOTIDE SEQUENCE</scope>
    <source>
        <strain evidence="2">SRCM117797</strain>
    </source>
</reference>
<dbReference type="RefSeq" id="WP_283009864.1">
    <property type="nucleotide sequence ID" value="NZ_CP125292.1"/>
</dbReference>
<accession>A0AAQ3ER72</accession>
<feature type="coiled-coil region" evidence="1">
    <location>
        <begin position="50"/>
        <end position="90"/>
    </location>
</feature>
<name>A0AAQ3ER72_BACIU</name>
<gene>
    <name evidence="2" type="ORF">QL281_13180</name>
</gene>